<accession>A0A8H3DWH1</accession>
<feature type="coiled-coil region" evidence="1">
    <location>
        <begin position="331"/>
        <end position="366"/>
    </location>
</feature>
<dbReference type="Proteomes" id="UP000663827">
    <property type="component" value="Unassembled WGS sequence"/>
</dbReference>
<keyword evidence="1" id="KW-0175">Coiled coil</keyword>
<evidence type="ECO:0000259" key="3">
    <source>
        <dbReference type="Pfam" id="PF01926"/>
    </source>
</evidence>
<dbReference type="InterPro" id="IPR006073">
    <property type="entry name" value="GTP-bd"/>
</dbReference>
<dbReference type="Pfam" id="PF01926">
    <property type="entry name" value="MMR_HSR1"/>
    <property type="match status" value="1"/>
</dbReference>
<evidence type="ECO:0000256" key="2">
    <source>
        <dbReference type="SAM" id="MobiDB-lite"/>
    </source>
</evidence>
<sequence>MAEEYQGNNVQPGPGSQNDSRKRQPVTMLVMGPSGCGKSSFINLVTGQPDCVVSTGPQLCTKYPRLCRNSIWIDECEFRFIDTPGLANDTIDDRKVLERLVEYFAPRGDRNTAGFPKRATGLLYIHSEDEPFKSRTSRKTIEMLVEILGEWFLDRVTVLVRSQNGTQNNLLAVQSEDSPLYPLYCHDAEPWETIPYTQDLQSIKEILAAYIPVSPRLIRLAALDNFAQRDGNNWQYNDISRHLWDWFPEEIGNSLITADQATVQTRSQEEQDELEKARVLLVRKEQELKDFQFALENEVKIIREKILAEKSDHEVRLDNLCKTIRDQGDKMSDLQSKAHNLLDQKERELKDLQSAHESEIKNIQERTDAEKCDHGIHLLNLWKTIRDQEGKISELQSSMGSGVEEIESLKALSLKKDMEIKLLQQELQVKGEELIKVKEDSERAIRESMGSLRTKKNGRTELKGWVSGTTNKMANKQEEVHQIQAEIRRINAEYGLLRTHMHLQENAEQADIMTALGDINRLIEEYGQTISEHIEKHMEDNPSERVLQPQDLLSSFGRVESAVASKVRQDAYLLFEYAVQAIICDQLYTHLFNPFHPNIADSYNSFVTEVYDQLSHQSPQPVSGRWRRDTFNSISRVLTSKGQDKLNGEKIHGLITRALGTLLGKVDGIKPEGVLKEHARALAKLVAKAEAYNLLIKGGVSFLGDFQPIIFPFGQEFQPSHMSEVSSKPKKPVYPETILATVGLGLIKRHASGGDQKPEEMVLRSAVVFGSPK</sequence>
<proteinExistence type="predicted"/>
<feature type="compositionally biased region" description="Polar residues" evidence="2">
    <location>
        <begin position="1"/>
        <end position="18"/>
    </location>
</feature>
<reference evidence="4" key="1">
    <citation type="submission" date="2021-01" db="EMBL/GenBank/DDBJ databases">
        <authorList>
            <person name="Kaushik A."/>
        </authorList>
    </citation>
    <scope>NUCLEOTIDE SEQUENCE</scope>
    <source>
        <strain evidence="4">AG5</strain>
    </source>
</reference>
<organism evidence="4 5">
    <name type="scientific">Rhizoctonia solani</name>
    <dbReference type="NCBI Taxonomy" id="456999"/>
    <lineage>
        <taxon>Eukaryota</taxon>
        <taxon>Fungi</taxon>
        <taxon>Dikarya</taxon>
        <taxon>Basidiomycota</taxon>
        <taxon>Agaricomycotina</taxon>
        <taxon>Agaricomycetes</taxon>
        <taxon>Cantharellales</taxon>
        <taxon>Ceratobasidiaceae</taxon>
        <taxon>Rhizoctonia</taxon>
    </lineage>
</organism>
<evidence type="ECO:0000313" key="4">
    <source>
        <dbReference type="EMBL" id="CAE7105229.1"/>
    </source>
</evidence>
<dbReference type="EMBL" id="CAJNJQ010000866">
    <property type="protein sequence ID" value="CAE7105229.1"/>
    <property type="molecule type" value="Genomic_DNA"/>
</dbReference>
<evidence type="ECO:0000313" key="5">
    <source>
        <dbReference type="Proteomes" id="UP000663827"/>
    </source>
</evidence>
<dbReference type="AlphaFoldDB" id="A0A8H3DWH1"/>
<dbReference type="SUPFAM" id="SSF52540">
    <property type="entry name" value="P-loop containing nucleoside triphosphate hydrolases"/>
    <property type="match status" value="1"/>
</dbReference>
<feature type="coiled-coil region" evidence="1">
    <location>
        <begin position="466"/>
        <end position="493"/>
    </location>
</feature>
<protein>
    <recommendedName>
        <fullName evidence="3">G domain-containing protein</fullName>
    </recommendedName>
</protein>
<gene>
    <name evidence="4" type="ORF">RDB_LOCUS43774</name>
</gene>
<name>A0A8H3DWH1_9AGAM</name>
<dbReference type="Gene3D" id="3.40.50.300">
    <property type="entry name" value="P-loop containing nucleotide triphosphate hydrolases"/>
    <property type="match status" value="1"/>
</dbReference>
<evidence type="ECO:0000256" key="1">
    <source>
        <dbReference type="SAM" id="Coils"/>
    </source>
</evidence>
<comment type="caution">
    <text evidence="4">The sequence shown here is derived from an EMBL/GenBank/DDBJ whole genome shotgun (WGS) entry which is preliminary data.</text>
</comment>
<dbReference type="CDD" id="cd00882">
    <property type="entry name" value="Ras_like_GTPase"/>
    <property type="match status" value="1"/>
</dbReference>
<feature type="region of interest" description="Disordered" evidence="2">
    <location>
        <begin position="1"/>
        <end position="22"/>
    </location>
</feature>
<feature type="domain" description="G" evidence="3">
    <location>
        <begin position="28"/>
        <end position="90"/>
    </location>
</feature>
<dbReference type="InterPro" id="IPR027417">
    <property type="entry name" value="P-loop_NTPase"/>
</dbReference>
<dbReference type="GO" id="GO:0005525">
    <property type="term" value="F:GTP binding"/>
    <property type="evidence" value="ECO:0007669"/>
    <property type="project" value="InterPro"/>
</dbReference>